<dbReference type="Proteomes" id="UP001146015">
    <property type="component" value="Unassembled WGS sequence"/>
</dbReference>
<organism evidence="1 2">
    <name type="scientific">Enterobacter nematophilus</name>
    <dbReference type="NCBI Taxonomy" id="2994648"/>
    <lineage>
        <taxon>Bacteria</taxon>
        <taxon>Pseudomonadati</taxon>
        <taxon>Pseudomonadota</taxon>
        <taxon>Gammaproteobacteria</taxon>
        <taxon>Enterobacterales</taxon>
        <taxon>Enterobacteriaceae</taxon>
        <taxon>Enterobacter</taxon>
    </lineage>
</organism>
<evidence type="ECO:0000313" key="1">
    <source>
        <dbReference type="EMBL" id="MCX5574433.1"/>
    </source>
</evidence>
<name>A0ABT3W195_9ENTR</name>
<comment type="caution">
    <text evidence="1">The sequence shown here is derived from an EMBL/GenBank/DDBJ whole genome shotgun (WGS) entry which is preliminary data.</text>
</comment>
<reference evidence="1" key="1">
    <citation type="submission" date="2022-11" db="EMBL/GenBank/DDBJ databases">
        <title>Biodiversity and phylogenetic relationships of bacteria.</title>
        <authorList>
            <person name="Machado R.A.R."/>
            <person name="Bhat A."/>
            <person name="Loulou A."/>
            <person name="Kallel S."/>
        </authorList>
    </citation>
    <scope>NUCLEOTIDE SEQUENCE</scope>
    <source>
        <strain evidence="1">E-TC7</strain>
    </source>
</reference>
<keyword evidence="2" id="KW-1185">Reference proteome</keyword>
<dbReference type="InterPro" id="IPR026349">
    <property type="entry name" value="CHP04255"/>
</dbReference>
<proteinExistence type="predicted"/>
<dbReference type="NCBIfam" id="TIGR04255">
    <property type="entry name" value="sporadTIGR04255"/>
    <property type="match status" value="1"/>
</dbReference>
<dbReference type="RefSeq" id="WP_266179014.1">
    <property type="nucleotide sequence ID" value="NZ_JAPKNE010000003.1"/>
</dbReference>
<gene>
    <name evidence="1" type="ORF">OSH03_10715</name>
</gene>
<protein>
    <submittedName>
        <fullName evidence="1">TIGR04255 family protein</fullName>
    </submittedName>
</protein>
<sequence>MSGRYIQAPLSYVVGRITTSALADLKSEQMAELQQSLTMLGFINKEISTVHELDFAALNPSLDSGAPFNQVKRTAFLNIDSTKVIIFDSDSIELRTTSYIKYDYFMDDFDSVLKAFIKSVPAYGKAAINEAILAYVDVIVPVGEYQLCDFFKYGENALPMSSFGQRKNIFAVAKTELNEIIDATHRVYVSLEQLPQRIRRLLPDAMMEPESKFVMPISITHEPKKESSEPYIILTTQAAQLHVGKVLEEMSAQQLFSDSHLNCGNAFKEMINKDVCNMVWEYSEE</sequence>
<dbReference type="EMBL" id="JAPKNE010000003">
    <property type="protein sequence ID" value="MCX5574433.1"/>
    <property type="molecule type" value="Genomic_DNA"/>
</dbReference>
<evidence type="ECO:0000313" key="2">
    <source>
        <dbReference type="Proteomes" id="UP001146015"/>
    </source>
</evidence>
<accession>A0ABT3W195</accession>